<feature type="transmembrane region" description="Helical" evidence="7">
    <location>
        <begin position="37"/>
        <end position="55"/>
    </location>
</feature>
<dbReference type="Pfam" id="PF03253">
    <property type="entry name" value="UT"/>
    <property type="match status" value="1"/>
</dbReference>
<name>A0ABQ1YDJ0_9BACL</name>
<gene>
    <name evidence="8" type="ORF">GCM10008013_19300</name>
</gene>
<evidence type="ECO:0000256" key="4">
    <source>
        <dbReference type="ARBA" id="ARBA00022692"/>
    </source>
</evidence>
<dbReference type="Gene3D" id="1.10.3430.10">
    <property type="entry name" value="Ammonium transporter AmtB like domains"/>
    <property type="match status" value="1"/>
</dbReference>
<dbReference type="InterPro" id="IPR029020">
    <property type="entry name" value="Ammonium/urea_transptr"/>
</dbReference>
<dbReference type="EMBL" id="BMFT01000001">
    <property type="protein sequence ID" value="GGH21419.1"/>
    <property type="molecule type" value="Genomic_DNA"/>
</dbReference>
<dbReference type="InterPro" id="IPR004937">
    <property type="entry name" value="Urea_transporter"/>
</dbReference>
<evidence type="ECO:0000256" key="5">
    <source>
        <dbReference type="ARBA" id="ARBA00022989"/>
    </source>
</evidence>
<keyword evidence="6 7" id="KW-0472">Membrane</keyword>
<keyword evidence="3" id="KW-1003">Cell membrane</keyword>
<protein>
    <recommendedName>
        <fullName evidence="10">Urea transporter</fullName>
    </recommendedName>
</protein>
<evidence type="ECO:0000256" key="2">
    <source>
        <dbReference type="ARBA" id="ARBA00005914"/>
    </source>
</evidence>
<evidence type="ECO:0000256" key="3">
    <source>
        <dbReference type="ARBA" id="ARBA00022475"/>
    </source>
</evidence>
<evidence type="ECO:0008006" key="10">
    <source>
        <dbReference type="Google" id="ProtNLM"/>
    </source>
</evidence>
<evidence type="ECO:0000313" key="9">
    <source>
        <dbReference type="Proteomes" id="UP000659344"/>
    </source>
</evidence>
<dbReference type="Proteomes" id="UP000659344">
    <property type="component" value="Unassembled WGS sequence"/>
</dbReference>
<dbReference type="PANTHER" id="PTHR10464">
    <property type="entry name" value="UREA TRANSPORTER"/>
    <property type="match status" value="1"/>
</dbReference>
<proteinExistence type="inferred from homology"/>
<reference evidence="9" key="1">
    <citation type="journal article" date="2019" name="Int. J. Syst. Evol. Microbiol.">
        <title>The Global Catalogue of Microorganisms (GCM) 10K type strain sequencing project: providing services to taxonomists for standard genome sequencing and annotation.</title>
        <authorList>
            <consortium name="The Broad Institute Genomics Platform"/>
            <consortium name="The Broad Institute Genome Sequencing Center for Infectious Disease"/>
            <person name="Wu L."/>
            <person name="Ma J."/>
        </authorList>
    </citation>
    <scope>NUCLEOTIDE SEQUENCE [LARGE SCALE GENOMIC DNA]</scope>
    <source>
        <strain evidence="9">CGMCC 1.12769</strain>
    </source>
</reference>
<sequence length="140" mass="15160">MDWIHGLVNGIGQVYFQDRLWSGILILFGVFWADWKLGLYAVIGSFVALLTAYGLGAEVSLLNSGLYGFNAVLTILAVGAVFSTKNILVPVTGIIASVLTVLITAGVDTWLVPYGLPTLTMPFVLCTWLFLAARKVLPRI</sequence>
<keyword evidence="9" id="KW-1185">Reference proteome</keyword>
<organism evidence="8 9">
    <name type="scientific">Paenibacillus segetis</name>
    <dbReference type="NCBI Taxonomy" id="1325360"/>
    <lineage>
        <taxon>Bacteria</taxon>
        <taxon>Bacillati</taxon>
        <taxon>Bacillota</taxon>
        <taxon>Bacilli</taxon>
        <taxon>Bacillales</taxon>
        <taxon>Paenibacillaceae</taxon>
        <taxon>Paenibacillus</taxon>
    </lineage>
</organism>
<keyword evidence="4 7" id="KW-0812">Transmembrane</keyword>
<evidence type="ECO:0000256" key="6">
    <source>
        <dbReference type="ARBA" id="ARBA00023136"/>
    </source>
</evidence>
<comment type="similarity">
    <text evidence="2">Belongs to the urea transporter family.</text>
</comment>
<feature type="transmembrane region" description="Helical" evidence="7">
    <location>
        <begin position="61"/>
        <end position="82"/>
    </location>
</feature>
<comment type="subcellular location">
    <subcellularLocation>
        <location evidence="1">Cell membrane</location>
        <topology evidence="1">Multi-pass membrane protein</topology>
    </subcellularLocation>
</comment>
<evidence type="ECO:0000256" key="1">
    <source>
        <dbReference type="ARBA" id="ARBA00004651"/>
    </source>
</evidence>
<feature type="transmembrane region" description="Helical" evidence="7">
    <location>
        <begin position="111"/>
        <end position="131"/>
    </location>
</feature>
<comment type="caution">
    <text evidence="8">The sequence shown here is derived from an EMBL/GenBank/DDBJ whole genome shotgun (WGS) entry which is preliminary data.</text>
</comment>
<dbReference type="PANTHER" id="PTHR10464:SF4">
    <property type="entry name" value="UREA TRANSPORTER"/>
    <property type="match status" value="1"/>
</dbReference>
<feature type="transmembrane region" description="Helical" evidence="7">
    <location>
        <begin position="87"/>
        <end position="105"/>
    </location>
</feature>
<accession>A0ABQ1YDJ0</accession>
<evidence type="ECO:0000256" key="7">
    <source>
        <dbReference type="SAM" id="Phobius"/>
    </source>
</evidence>
<keyword evidence="5 7" id="KW-1133">Transmembrane helix</keyword>
<evidence type="ECO:0000313" key="8">
    <source>
        <dbReference type="EMBL" id="GGH21419.1"/>
    </source>
</evidence>